<proteinExistence type="predicted"/>
<dbReference type="RefSeq" id="WP_016651931.1">
    <property type="nucleotide sequence ID" value="NZ_BKKW01000186.1"/>
</dbReference>
<evidence type="ECO:0000313" key="2">
    <source>
        <dbReference type="EMBL" id="EPG38536.1"/>
    </source>
</evidence>
<dbReference type="AlphaFoldDB" id="S3TAH3"/>
<sequence>MMKKIFLTLCFSFLLSSSAFANSSFGLSKINTLVVHDSGAYVIVVLKSPVASGEGCTSSSELKLKVDHPLFKVMYATLLTALQSQTPVQGWVNGCDGREPILTRLDISK</sequence>
<gene>
    <name evidence="2" type="ORF">F907_01121</name>
</gene>
<dbReference type="EMBL" id="ATGK01000009">
    <property type="protein sequence ID" value="EPG38536.1"/>
    <property type="molecule type" value="Genomic_DNA"/>
</dbReference>
<feature type="chain" id="PRO_5004523839" evidence="1">
    <location>
        <begin position="22"/>
        <end position="109"/>
    </location>
</feature>
<keyword evidence="1" id="KW-0732">Signal</keyword>
<feature type="signal peptide" evidence="1">
    <location>
        <begin position="1"/>
        <end position="21"/>
    </location>
</feature>
<reference evidence="2 3" key="1">
    <citation type="submission" date="2013-06" db="EMBL/GenBank/DDBJ databases">
        <title>The Genome Sequence of Acinetobacter sp. NIPH 2036.</title>
        <authorList>
            <consortium name="The Broad Institute Genome Sequencing Platform"/>
            <consortium name="The Broad Institute Genome Sequencing Center for Infectious Disease"/>
            <person name="Cerqueira G."/>
            <person name="Feldgarden M."/>
            <person name="Courvalin P."/>
            <person name="Perichon B."/>
            <person name="Grillot-Courvalin C."/>
            <person name="Clermont D."/>
            <person name="Rocha E."/>
            <person name="Yoon E.-J."/>
            <person name="Nemec A."/>
            <person name="Young S.K."/>
            <person name="Zeng Q."/>
            <person name="Gargeya S."/>
            <person name="Fitzgerald M."/>
            <person name="Abouelleil A."/>
            <person name="Alvarado L."/>
            <person name="Berlin A.M."/>
            <person name="Chapman S.B."/>
            <person name="Dewar J."/>
            <person name="Goldberg J."/>
            <person name="Griggs A."/>
            <person name="Gujja S."/>
            <person name="Hansen M."/>
            <person name="Howarth C."/>
            <person name="Imamovic A."/>
            <person name="Larimer J."/>
            <person name="McCowan C."/>
            <person name="Murphy C."/>
            <person name="Pearson M."/>
            <person name="Priest M."/>
            <person name="Roberts A."/>
            <person name="Saif S."/>
            <person name="Shea T."/>
            <person name="Sykes S."/>
            <person name="Wortman J."/>
            <person name="Nusbaum C."/>
            <person name="Birren B."/>
        </authorList>
    </citation>
    <scope>NUCLEOTIDE SEQUENCE [LARGE SCALE GENOMIC DNA]</scope>
    <source>
        <strain evidence="2 3">NIPH 2036</strain>
    </source>
</reference>
<dbReference type="GeneID" id="45418605"/>
<comment type="caution">
    <text evidence="2">The sequence shown here is derived from an EMBL/GenBank/DDBJ whole genome shotgun (WGS) entry which is preliminary data.</text>
</comment>
<dbReference type="HOGENOM" id="CLU_2191228_0_0_6"/>
<organism evidence="2 3">
    <name type="scientific">Acinetobacter colistiniresistens</name>
    <dbReference type="NCBI Taxonomy" id="280145"/>
    <lineage>
        <taxon>Bacteria</taxon>
        <taxon>Pseudomonadati</taxon>
        <taxon>Pseudomonadota</taxon>
        <taxon>Gammaproteobacteria</taxon>
        <taxon>Moraxellales</taxon>
        <taxon>Moraxellaceae</taxon>
        <taxon>Acinetobacter</taxon>
    </lineage>
</organism>
<accession>S3TAH3</accession>
<dbReference type="Proteomes" id="UP000014559">
    <property type="component" value="Unassembled WGS sequence"/>
</dbReference>
<evidence type="ECO:0000313" key="3">
    <source>
        <dbReference type="Proteomes" id="UP000014559"/>
    </source>
</evidence>
<name>S3TAH3_9GAMM</name>
<protein>
    <submittedName>
        <fullName evidence="2">Uncharacterized protein</fullName>
    </submittedName>
</protein>
<evidence type="ECO:0000256" key="1">
    <source>
        <dbReference type="SAM" id="SignalP"/>
    </source>
</evidence>